<keyword evidence="2" id="KW-1185">Reference proteome</keyword>
<protein>
    <submittedName>
        <fullName evidence="1">Uncharacterized protein</fullName>
    </submittedName>
</protein>
<proteinExistence type="predicted"/>
<comment type="caution">
    <text evidence="1">The sequence shown here is derived from an EMBL/GenBank/DDBJ whole genome shotgun (WGS) entry which is preliminary data.</text>
</comment>
<dbReference type="Proteomes" id="UP000197208">
    <property type="component" value="Unassembled WGS sequence"/>
</dbReference>
<sequence length="136" mass="15287">MDLSGRPQGLTFRTTYARLTGQDTPWVQLLPGALEHEMVQQMERLRAQCDEALFPWLDQVQTPAGLVAFMSVPRNSRRLIWGHSVGPFRPAQLVAARLPASEAADAQARLQEAERLTRLYLNEREQFSANDTAPAD</sequence>
<accession>A0A246BKL8</accession>
<name>A0A246BKL8_9DEIO</name>
<organism evidence="1 2">
    <name type="scientific">Deinococcus indicus</name>
    <dbReference type="NCBI Taxonomy" id="223556"/>
    <lineage>
        <taxon>Bacteria</taxon>
        <taxon>Thermotogati</taxon>
        <taxon>Deinococcota</taxon>
        <taxon>Deinococci</taxon>
        <taxon>Deinococcales</taxon>
        <taxon>Deinococcaceae</taxon>
        <taxon>Deinococcus</taxon>
    </lineage>
</organism>
<dbReference type="EMBL" id="NHMK01000014">
    <property type="protein sequence ID" value="OWL95867.1"/>
    <property type="molecule type" value="Genomic_DNA"/>
</dbReference>
<evidence type="ECO:0000313" key="2">
    <source>
        <dbReference type="Proteomes" id="UP000197208"/>
    </source>
</evidence>
<dbReference type="AlphaFoldDB" id="A0A246BKL8"/>
<evidence type="ECO:0000313" key="1">
    <source>
        <dbReference type="EMBL" id="OWL95867.1"/>
    </source>
</evidence>
<gene>
    <name evidence="1" type="ORF">CBQ26_11410</name>
</gene>
<reference evidence="1 2" key="1">
    <citation type="submission" date="2017-05" db="EMBL/GenBank/DDBJ databases">
        <title>De novo genome assembly of Deniococcus indicus strain DR1.</title>
        <authorList>
            <person name="Chauhan D."/>
            <person name="Yennamalli R.M."/>
            <person name="Priyadarshini R."/>
        </authorList>
    </citation>
    <scope>NUCLEOTIDE SEQUENCE [LARGE SCALE GENOMIC DNA]</scope>
    <source>
        <strain evidence="1 2">DR1</strain>
    </source>
</reference>